<keyword evidence="5" id="KW-0539">Nucleus</keyword>
<reference evidence="8" key="1">
    <citation type="journal article" date="2011" name="Nature">
        <title>Genome sequence and analysis of the tuber crop potato.</title>
        <authorList>
            <consortium name="The Potato Genome Sequencing Consortium"/>
        </authorList>
    </citation>
    <scope>NUCLEOTIDE SEQUENCE [LARGE SCALE GENOMIC DNA]</scope>
    <source>
        <strain evidence="8">cv. DM1-3 516 R44</strain>
    </source>
</reference>
<dbReference type="HOGENOM" id="CLU_062946_3_0_1"/>
<dbReference type="GO" id="GO:0003700">
    <property type="term" value="F:DNA-binding transcription factor activity"/>
    <property type="evidence" value="ECO:0000318"/>
    <property type="project" value="GO_Central"/>
</dbReference>
<dbReference type="FunCoup" id="M1DM95">
    <property type="interactions" value="23"/>
</dbReference>
<dbReference type="SMR" id="M1DM95"/>
<dbReference type="OMA" id="IMDNDAT"/>
<sequence>MGERSVVLPRVVRIYIMDNDATNSSSDEEENFQGEKSKRHKRICKEIIIRNGKTKVTSKMVSSKEKKDTTLLQENAKKYRGVRLRKWERWVAEIRDVRTNKRCWLGSFDTALEASLAYDKATIEIKGANAVTNIIETPSKESNTIHQ</sequence>
<evidence type="ECO:0000256" key="2">
    <source>
        <dbReference type="ARBA" id="ARBA00023015"/>
    </source>
</evidence>
<dbReference type="InterPro" id="IPR036955">
    <property type="entry name" value="AP2/ERF_dom_sf"/>
</dbReference>
<dbReference type="Pfam" id="PF00847">
    <property type="entry name" value="AP2"/>
    <property type="match status" value="1"/>
</dbReference>
<dbReference type="eggNOG" id="ENOG502RZR5">
    <property type="taxonomic scope" value="Eukaryota"/>
</dbReference>
<dbReference type="AlphaFoldDB" id="M1DM95"/>
<evidence type="ECO:0000256" key="4">
    <source>
        <dbReference type="ARBA" id="ARBA00023163"/>
    </source>
</evidence>
<dbReference type="PROSITE" id="PS51032">
    <property type="entry name" value="AP2_ERF"/>
    <property type="match status" value="1"/>
</dbReference>
<accession>M1DM95</accession>
<dbReference type="PaxDb" id="4113-PGSC0003DMT400091285"/>
<dbReference type="SUPFAM" id="SSF54171">
    <property type="entry name" value="DNA-binding domain"/>
    <property type="match status" value="1"/>
</dbReference>
<keyword evidence="3" id="KW-0238">DNA-binding</keyword>
<evidence type="ECO:0000259" key="6">
    <source>
        <dbReference type="PROSITE" id="PS51032"/>
    </source>
</evidence>
<dbReference type="InterPro" id="IPR050913">
    <property type="entry name" value="AP2/ERF_ERF"/>
</dbReference>
<comment type="subcellular location">
    <subcellularLocation>
        <location evidence="1">Nucleus</location>
    </subcellularLocation>
</comment>
<dbReference type="SMART" id="SM00380">
    <property type="entry name" value="AP2"/>
    <property type="match status" value="1"/>
</dbReference>
<keyword evidence="2" id="KW-0805">Transcription regulation</keyword>
<proteinExistence type="predicted"/>
<dbReference type="InParanoid" id="M1DM95"/>
<dbReference type="EnsemblPlants" id="PGSC0003DMT400091285">
    <property type="protein sequence ID" value="PGSC0003DMT400091285"/>
    <property type="gene ID" value="PGSC0003DMG400040856"/>
</dbReference>
<dbReference type="PRINTS" id="PR00367">
    <property type="entry name" value="ETHRSPELEMNT"/>
</dbReference>
<evidence type="ECO:0000256" key="5">
    <source>
        <dbReference type="ARBA" id="ARBA00023242"/>
    </source>
</evidence>
<protein>
    <submittedName>
        <fullName evidence="7">AP2 domain class transcription factor</fullName>
    </submittedName>
</protein>
<dbReference type="Proteomes" id="UP000011115">
    <property type="component" value="Unassembled WGS sequence"/>
</dbReference>
<dbReference type="GO" id="GO:0005634">
    <property type="term" value="C:nucleus"/>
    <property type="evidence" value="ECO:0000318"/>
    <property type="project" value="GO_Central"/>
</dbReference>
<dbReference type="Gene3D" id="3.30.730.10">
    <property type="entry name" value="AP2/ERF domain"/>
    <property type="match status" value="1"/>
</dbReference>
<feature type="domain" description="AP2/ERF" evidence="6">
    <location>
        <begin position="78"/>
        <end position="135"/>
    </location>
</feature>
<evidence type="ECO:0000256" key="1">
    <source>
        <dbReference type="ARBA" id="ARBA00004123"/>
    </source>
</evidence>
<reference evidence="7" key="2">
    <citation type="submission" date="2015-06" db="UniProtKB">
        <authorList>
            <consortium name="EnsemblPlants"/>
        </authorList>
    </citation>
    <scope>IDENTIFICATION</scope>
    <source>
        <strain evidence="7">DM1-3 516 R44</strain>
    </source>
</reference>
<evidence type="ECO:0000313" key="7">
    <source>
        <dbReference type="EnsemblPlants" id="PGSC0003DMT400091285"/>
    </source>
</evidence>
<dbReference type="InterPro" id="IPR001471">
    <property type="entry name" value="AP2/ERF_dom"/>
</dbReference>
<keyword evidence="4" id="KW-0804">Transcription</keyword>
<name>M1DM95_SOLTU</name>
<keyword evidence="8" id="KW-1185">Reference proteome</keyword>
<dbReference type="PANTHER" id="PTHR31194:SF109">
    <property type="entry name" value="AP2_ERF DOMAIN-CONTAINING PROTEIN"/>
    <property type="match status" value="1"/>
</dbReference>
<organism evidence="7 8">
    <name type="scientific">Solanum tuberosum</name>
    <name type="common">Potato</name>
    <dbReference type="NCBI Taxonomy" id="4113"/>
    <lineage>
        <taxon>Eukaryota</taxon>
        <taxon>Viridiplantae</taxon>
        <taxon>Streptophyta</taxon>
        <taxon>Embryophyta</taxon>
        <taxon>Tracheophyta</taxon>
        <taxon>Spermatophyta</taxon>
        <taxon>Magnoliopsida</taxon>
        <taxon>eudicotyledons</taxon>
        <taxon>Gunneridae</taxon>
        <taxon>Pentapetalae</taxon>
        <taxon>asterids</taxon>
        <taxon>lamiids</taxon>
        <taxon>Solanales</taxon>
        <taxon>Solanaceae</taxon>
        <taxon>Solanoideae</taxon>
        <taxon>Solaneae</taxon>
        <taxon>Solanum</taxon>
    </lineage>
</organism>
<dbReference type="Gramene" id="PGSC0003DMT400091285">
    <property type="protein sequence ID" value="PGSC0003DMT400091285"/>
    <property type="gene ID" value="PGSC0003DMG400040856"/>
</dbReference>
<evidence type="ECO:0000313" key="8">
    <source>
        <dbReference type="Proteomes" id="UP000011115"/>
    </source>
</evidence>
<dbReference type="CDD" id="cd00018">
    <property type="entry name" value="AP2"/>
    <property type="match status" value="1"/>
</dbReference>
<dbReference type="PIRSF" id="PIRSF038123">
    <property type="entry name" value="PTI6"/>
    <property type="match status" value="1"/>
</dbReference>
<dbReference type="PANTHER" id="PTHR31194">
    <property type="entry name" value="SHN SHINE , DNA BINDING / TRANSCRIPTION FACTOR"/>
    <property type="match status" value="1"/>
</dbReference>
<evidence type="ECO:0000256" key="3">
    <source>
        <dbReference type="ARBA" id="ARBA00023125"/>
    </source>
</evidence>
<dbReference type="GO" id="GO:0000976">
    <property type="term" value="F:transcription cis-regulatory region binding"/>
    <property type="evidence" value="ECO:0000318"/>
    <property type="project" value="GO_Central"/>
</dbReference>
<dbReference type="InterPro" id="IPR016177">
    <property type="entry name" value="DNA-bd_dom_sf"/>
</dbReference>